<comment type="function">
    <text evidence="1 11">Catalyzes the reversible adenylation of nicotinate mononucleotide (NaMN) to nicotinic acid adenine dinucleotide (NaAD).</text>
</comment>
<evidence type="ECO:0000256" key="1">
    <source>
        <dbReference type="ARBA" id="ARBA00002324"/>
    </source>
</evidence>
<organism evidence="13">
    <name type="scientific">Boseongicola sp. SB0664_bin_43</name>
    <dbReference type="NCBI Taxonomy" id="2604844"/>
    <lineage>
        <taxon>Bacteria</taxon>
        <taxon>Pseudomonadati</taxon>
        <taxon>Pseudomonadota</taxon>
        <taxon>Alphaproteobacteria</taxon>
        <taxon>Rhodobacterales</taxon>
        <taxon>Paracoccaceae</taxon>
        <taxon>Boseongicola</taxon>
    </lineage>
</organism>
<evidence type="ECO:0000256" key="6">
    <source>
        <dbReference type="ARBA" id="ARBA00022695"/>
    </source>
</evidence>
<proteinExistence type="inferred from homology"/>
<dbReference type="GO" id="GO:0004515">
    <property type="term" value="F:nicotinate-nucleotide adenylyltransferase activity"/>
    <property type="evidence" value="ECO:0007669"/>
    <property type="project" value="UniProtKB-UniRule"/>
</dbReference>
<comment type="catalytic activity">
    <reaction evidence="10 11">
        <text>nicotinate beta-D-ribonucleotide + ATP + H(+) = deamido-NAD(+) + diphosphate</text>
        <dbReference type="Rhea" id="RHEA:22860"/>
        <dbReference type="ChEBI" id="CHEBI:15378"/>
        <dbReference type="ChEBI" id="CHEBI:30616"/>
        <dbReference type="ChEBI" id="CHEBI:33019"/>
        <dbReference type="ChEBI" id="CHEBI:57502"/>
        <dbReference type="ChEBI" id="CHEBI:58437"/>
        <dbReference type="EC" id="2.7.7.18"/>
    </reaction>
</comment>
<evidence type="ECO:0000256" key="7">
    <source>
        <dbReference type="ARBA" id="ARBA00022741"/>
    </source>
</evidence>
<evidence type="ECO:0000256" key="9">
    <source>
        <dbReference type="ARBA" id="ARBA00023027"/>
    </source>
</evidence>
<dbReference type="UniPathway" id="UPA00253">
    <property type="reaction ID" value="UER00332"/>
</dbReference>
<reference evidence="13" key="1">
    <citation type="submission" date="2019-09" db="EMBL/GenBank/DDBJ databases">
        <title>Characterisation of the sponge microbiome using genome-centric metagenomics.</title>
        <authorList>
            <person name="Engelberts J.P."/>
            <person name="Robbins S.J."/>
            <person name="De Goeij J.M."/>
            <person name="Aranda M."/>
            <person name="Bell S.C."/>
            <person name="Webster N.S."/>
        </authorList>
    </citation>
    <scope>NUCLEOTIDE SEQUENCE</scope>
    <source>
        <strain evidence="13">SB0664_bin_43</strain>
    </source>
</reference>
<evidence type="ECO:0000256" key="2">
    <source>
        <dbReference type="ARBA" id="ARBA00005019"/>
    </source>
</evidence>
<evidence type="ECO:0000313" key="13">
    <source>
        <dbReference type="EMBL" id="MXY35121.1"/>
    </source>
</evidence>
<dbReference type="EMBL" id="VXRY01000567">
    <property type="protein sequence ID" value="MXY35121.1"/>
    <property type="molecule type" value="Genomic_DNA"/>
</dbReference>
<dbReference type="InterPro" id="IPR005248">
    <property type="entry name" value="NadD/NMNAT"/>
</dbReference>
<feature type="domain" description="Cytidyltransferase-like" evidence="12">
    <location>
        <begin position="16"/>
        <end position="194"/>
    </location>
</feature>
<evidence type="ECO:0000256" key="11">
    <source>
        <dbReference type="HAMAP-Rule" id="MF_00244"/>
    </source>
</evidence>
<dbReference type="NCBIfam" id="NF000843">
    <property type="entry name" value="PRK00071.2-2"/>
    <property type="match status" value="1"/>
</dbReference>
<accession>A0A6B0Y2X3</accession>
<dbReference type="CDD" id="cd02165">
    <property type="entry name" value="NMNAT"/>
    <property type="match status" value="1"/>
</dbReference>
<evidence type="ECO:0000256" key="5">
    <source>
        <dbReference type="ARBA" id="ARBA00022679"/>
    </source>
</evidence>
<dbReference type="Gene3D" id="3.40.50.620">
    <property type="entry name" value="HUPs"/>
    <property type="match status" value="1"/>
</dbReference>
<dbReference type="GO" id="GO:0005524">
    <property type="term" value="F:ATP binding"/>
    <property type="evidence" value="ECO:0007669"/>
    <property type="project" value="UniProtKB-KW"/>
</dbReference>
<dbReference type="SUPFAM" id="SSF52374">
    <property type="entry name" value="Nucleotidylyl transferase"/>
    <property type="match status" value="1"/>
</dbReference>
<comment type="pathway">
    <text evidence="2 11">Cofactor biosynthesis; NAD(+) biosynthesis; deamido-NAD(+) from nicotinate D-ribonucleotide: step 1/1.</text>
</comment>
<keyword evidence="8 11" id="KW-0067">ATP-binding</keyword>
<dbReference type="GO" id="GO:0009435">
    <property type="term" value="P:NAD+ biosynthetic process"/>
    <property type="evidence" value="ECO:0007669"/>
    <property type="project" value="UniProtKB-UniRule"/>
</dbReference>
<evidence type="ECO:0000259" key="12">
    <source>
        <dbReference type="Pfam" id="PF01467"/>
    </source>
</evidence>
<keyword evidence="4 11" id="KW-0662">Pyridine nucleotide biosynthesis</keyword>
<keyword evidence="7 11" id="KW-0547">Nucleotide-binding</keyword>
<dbReference type="AlphaFoldDB" id="A0A6B0Y2X3"/>
<evidence type="ECO:0000256" key="4">
    <source>
        <dbReference type="ARBA" id="ARBA00022642"/>
    </source>
</evidence>
<comment type="caution">
    <text evidence="13">The sequence shown here is derived from an EMBL/GenBank/DDBJ whole genome shotgun (WGS) entry which is preliminary data.</text>
</comment>
<keyword evidence="6 11" id="KW-0548">Nucleotidyltransferase</keyword>
<sequence>MARGFPLARPGMRIGLLGGSFDPAHEGHAHITREALKRLVLDEVWWLVSPGNPLKESGPAPLPGRMMRARAVMRHPRVRVTDLEVRLATRRTCDSLSRLTCLFPGVRFVWLMGADNLAELHRWERWEEIMALAPVAVLARPGHRVSPLFSPAARRFRHARLPDHAAPRLALAGPPAWTFLNVPMSDLSSTRIRRIGGWSHG</sequence>
<dbReference type="PANTHER" id="PTHR39321">
    <property type="entry name" value="NICOTINATE-NUCLEOTIDE ADENYLYLTRANSFERASE-RELATED"/>
    <property type="match status" value="1"/>
</dbReference>
<evidence type="ECO:0000256" key="3">
    <source>
        <dbReference type="ARBA" id="ARBA00009014"/>
    </source>
</evidence>
<dbReference type="InterPro" id="IPR004821">
    <property type="entry name" value="Cyt_trans-like"/>
</dbReference>
<evidence type="ECO:0000256" key="8">
    <source>
        <dbReference type="ARBA" id="ARBA00022840"/>
    </source>
</evidence>
<keyword evidence="5 11" id="KW-0808">Transferase</keyword>
<comment type="similarity">
    <text evidence="3 11">Belongs to the NadD family.</text>
</comment>
<dbReference type="InterPro" id="IPR014729">
    <property type="entry name" value="Rossmann-like_a/b/a_fold"/>
</dbReference>
<gene>
    <name evidence="11" type="primary">nadD</name>
    <name evidence="13" type="ORF">F4Y60_13775</name>
</gene>
<name>A0A6B0Y2X3_9RHOB</name>
<dbReference type="HAMAP" id="MF_00244">
    <property type="entry name" value="NaMN_adenylyltr"/>
    <property type="match status" value="1"/>
</dbReference>
<dbReference type="PANTHER" id="PTHR39321:SF3">
    <property type="entry name" value="PHOSPHOPANTETHEINE ADENYLYLTRANSFERASE"/>
    <property type="match status" value="1"/>
</dbReference>
<evidence type="ECO:0000256" key="10">
    <source>
        <dbReference type="ARBA" id="ARBA00048721"/>
    </source>
</evidence>
<dbReference type="NCBIfam" id="NF000845">
    <property type="entry name" value="PRK00071.2-4"/>
    <property type="match status" value="1"/>
</dbReference>
<protein>
    <recommendedName>
        <fullName evidence="11">Probable nicotinate-nucleotide adenylyltransferase</fullName>
        <ecNumber evidence="11">2.7.7.18</ecNumber>
    </recommendedName>
    <alternativeName>
        <fullName evidence="11">Deamido-NAD(+) diphosphorylase</fullName>
    </alternativeName>
    <alternativeName>
        <fullName evidence="11">Deamido-NAD(+) pyrophosphorylase</fullName>
    </alternativeName>
    <alternativeName>
        <fullName evidence="11">Nicotinate mononucleotide adenylyltransferase</fullName>
        <shortName evidence="11">NaMN adenylyltransferase</shortName>
    </alternativeName>
</protein>
<dbReference type="EC" id="2.7.7.18" evidence="11"/>
<keyword evidence="9 11" id="KW-0520">NAD</keyword>
<dbReference type="Pfam" id="PF01467">
    <property type="entry name" value="CTP_transf_like"/>
    <property type="match status" value="1"/>
</dbReference>